<dbReference type="OrthoDB" id="9181414at2"/>
<evidence type="ECO:0000313" key="3">
    <source>
        <dbReference type="Proteomes" id="UP001152876"/>
    </source>
</evidence>
<proteinExistence type="predicted"/>
<protein>
    <submittedName>
        <fullName evidence="2">Uncharacterized protein</fullName>
    </submittedName>
</protein>
<comment type="caution">
    <text evidence="2">The sequence shown here is derived from an EMBL/GenBank/DDBJ whole genome shotgun (WGS) entry which is preliminary data.</text>
</comment>
<keyword evidence="3" id="KW-1185">Reference proteome</keyword>
<evidence type="ECO:0000313" key="2">
    <source>
        <dbReference type="EMBL" id="MDG5974348.1"/>
    </source>
</evidence>
<organism evidence="2 3">
    <name type="scientific">Hydrogenophaga taeniospiralis CCUG 15921</name>
    <dbReference type="NCBI Taxonomy" id="1281780"/>
    <lineage>
        <taxon>Bacteria</taxon>
        <taxon>Pseudomonadati</taxon>
        <taxon>Pseudomonadota</taxon>
        <taxon>Betaproteobacteria</taxon>
        <taxon>Burkholderiales</taxon>
        <taxon>Comamonadaceae</taxon>
        <taxon>Hydrogenophaga</taxon>
    </lineage>
</organism>
<evidence type="ECO:0000256" key="1">
    <source>
        <dbReference type="SAM" id="MobiDB-lite"/>
    </source>
</evidence>
<dbReference type="RefSeq" id="WP_084235985.1">
    <property type="nucleotide sequence ID" value="NZ_AOGK01000002.1"/>
</dbReference>
<accession>A0A9X4NN71</accession>
<gene>
    <name evidence="2" type="ORF">H010_03737</name>
</gene>
<feature type="region of interest" description="Disordered" evidence="1">
    <location>
        <begin position="89"/>
        <end position="112"/>
    </location>
</feature>
<reference evidence="2" key="1">
    <citation type="submission" date="2013-01" db="EMBL/GenBank/DDBJ databases">
        <title>Genome draft of Hydrogenophaga taeniospiralis 2K1.</title>
        <authorList>
            <person name="Gomila M."/>
            <person name="Lalucat J."/>
        </authorList>
    </citation>
    <scope>NUCLEOTIDE SEQUENCE</scope>
    <source>
        <strain evidence="2">CCUG 15921</strain>
    </source>
</reference>
<dbReference type="EMBL" id="AOGK01000002">
    <property type="protein sequence ID" value="MDG5974348.1"/>
    <property type="molecule type" value="Genomic_DNA"/>
</dbReference>
<sequence>MAHNDAFATAAHLHVLLRRKTGRVTDTEWMATNADYAHEIVRYAREQAATEGHAELLPWAEKLDTLIPQMGAVVRKPLLVVAGERLKAGQTAAKSAGATPGRPSGFSDSAQPSGFLESTLNSVFGTPRKHEGGEPDLRYVGGIR</sequence>
<name>A0A9X4NN71_9BURK</name>
<dbReference type="Proteomes" id="UP001152876">
    <property type="component" value="Unassembled WGS sequence"/>
</dbReference>
<dbReference type="AlphaFoldDB" id="A0A9X4NN71"/>